<dbReference type="OrthoDB" id="272147at2759"/>
<comment type="catalytic activity">
    <reaction evidence="7">
        <text>a 5'-end triphospho-ribonucleoside in mRNA + H2O = a 5'-end diphospho-ribonucleoside in mRNA + phosphate + H(+)</text>
        <dbReference type="Rhea" id="RHEA:67004"/>
        <dbReference type="Rhea" id="RHEA-COMP:17164"/>
        <dbReference type="Rhea" id="RHEA-COMP:17165"/>
        <dbReference type="ChEBI" id="CHEBI:15377"/>
        <dbReference type="ChEBI" id="CHEBI:15378"/>
        <dbReference type="ChEBI" id="CHEBI:43474"/>
        <dbReference type="ChEBI" id="CHEBI:167616"/>
        <dbReference type="ChEBI" id="CHEBI:167618"/>
        <dbReference type="EC" id="3.6.1.74"/>
    </reaction>
    <physiologicalReaction direction="left-to-right" evidence="7">
        <dbReference type="Rhea" id="RHEA:67005"/>
    </physiologicalReaction>
</comment>
<dbReference type="GO" id="GO:0004651">
    <property type="term" value="F:polynucleotide 5'-phosphatase activity"/>
    <property type="evidence" value="ECO:0007669"/>
    <property type="project" value="UniProtKB-UniRule"/>
</dbReference>
<comment type="caution">
    <text evidence="10">The sequence shown here is derived from an EMBL/GenBank/DDBJ whole genome shotgun (WGS) entry which is preliminary data.</text>
</comment>
<comment type="function">
    <text evidence="8">First step of mRNA capping. Converts the 5'-triphosphate end of a nascent mRNA chain into a diphosphate end.</text>
</comment>
<dbReference type="InterPro" id="IPR033469">
    <property type="entry name" value="CYTH-like_dom_sf"/>
</dbReference>
<dbReference type="PANTHER" id="PTHR28118:SF1">
    <property type="entry name" value="POLYNUCLEOTIDE 5'-TRIPHOSPHATASE CTL1-RELATED"/>
    <property type="match status" value="1"/>
</dbReference>
<evidence type="ECO:0000256" key="1">
    <source>
        <dbReference type="ARBA" id="ARBA00001946"/>
    </source>
</evidence>
<dbReference type="Pfam" id="PF02940">
    <property type="entry name" value="mRNA_triPase"/>
    <property type="match status" value="1"/>
</dbReference>
<feature type="non-terminal residue" evidence="10">
    <location>
        <position position="1"/>
    </location>
</feature>
<dbReference type="EMBL" id="PJQM01006048">
    <property type="protein sequence ID" value="RCH80349.1"/>
    <property type="molecule type" value="Genomic_DNA"/>
</dbReference>
<evidence type="ECO:0000256" key="5">
    <source>
        <dbReference type="ARBA" id="ARBA00022801"/>
    </source>
</evidence>
<comment type="cofactor">
    <cofactor evidence="1 8">
        <name>Mg(2+)</name>
        <dbReference type="ChEBI" id="CHEBI:18420"/>
    </cofactor>
</comment>
<keyword evidence="8" id="KW-0506">mRNA capping</keyword>
<name>A0A367IRU6_RHIST</name>
<dbReference type="Gene3D" id="3.20.100.10">
    <property type="entry name" value="mRNA triphosphatase Cet1-like"/>
    <property type="match status" value="1"/>
</dbReference>
<dbReference type="GO" id="GO:0031533">
    <property type="term" value="C:mRNA capping enzyme complex"/>
    <property type="evidence" value="ECO:0007669"/>
    <property type="project" value="UniProtKB-UniRule"/>
</dbReference>
<dbReference type="GO" id="GO:0006370">
    <property type="term" value="P:7-methylguanosine mRNA capping"/>
    <property type="evidence" value="ECO:0007669"/>
    <property type="project" value="UniProtKB-UniRule"/>
</dbReference>
<reference evidence="10 11" key="1">
    <citation type="journal article" date="2018" name="G3 (Bethesda)">
        <title>Phylogenetic and Phylogenomic Definition of Rhizopus Species.</title>
        <authorList>
            <person name="Gryganskyi A.P."/>
            <person name="Golan J."/>
            <person name="Dolatabadi S."/>
            <person name="Mondo S."/>
            <person name="Robb S."/>
            <person name="Idnurm A."/>
            <person name="Muszewska A."/>
            <person name="Steczkiewicz K."/>
            <person name="Masonjones S."/>
            <person name="Liao H.L."/>
            <person name="Gajdeczka M.T."/>
            <person name="Anike F."/>
            <person name="Vuek A."/>
            <person name="Anishchenko I.M."/>
            <person name="Voigt K."/>
            <person name="de Hoog G.S."/>
            <person name="Smith M.E."/>
            <person name="Heitman J."/>
            <person name="Vilgalys R."/>
            <person name="Stajich J.E."/>
        </authorList>
    </citation>
    <scope>NUCLEOTIDE SEQUENCE [LARGE SCALE GENOMIC DNA]</scope>
    <source>
        <strain evidence="10 11">LSU 92-RS-03</strain>
    </source>
</reference>
<proteinExistence type="inferred from homology"/>
<keyword evidence="4 8" id="KW-0507">mRNA processing</keyword>
<evidence type="ECO:0000256" key="4">
    <source>
        <dbReference type="ARBA" id="ARBA00022664"/>
    </source>
</evidence>
<keyword evidence="6 8" id="KW-0539">Nucleus</keyword>
<dbReference type="GO" id="GO:0140818">
    <property type="term" value="F:mRNA 5'-triphosphate monophosphatase activity"/>
    <property type="evidence" value="ECO:0007669"/>
    <property type="project" value="UniProtKB-EC"/>
</dbReference>
<dbReference type="InterPro" id="IPR037009">
    <property type="entry name" value="mRNA_triPase_Cet1_sf"/>
</dbReference>
<evidence type="ECO:0000256" key="8">
    <source>
        <dbReference type="RuleBase" id="RU367053"/>
    </source>
</evidence>
<gene>
    <name evidence="10" type="primary">CET1</name>
    <name evidence="10" type="ORF">CU098_003255</name>
</gene>
<evidence type="ECO:0000259" key="9">
    <source>
        <dbReference type="Pfam" id="PF02940"/>
    </source>
</evidence>
<keyword evidence="5 8" id="KW-0378">Hydrolase</keyword>
<evidence type="ECO:0000313" key="10">
    <source>
        <dbReference type="EMBL" id="RCH80349.1"/>
    </source>
</evidence>
<dbReference type="CDD" id="cd07470">
    <property type="entry name" value="CYTH-like_mRNA_RTPase"/>
    <property type="match status" value="1"/>
</dbReference>
<dbReference type="Proteomes" id="UP000253551">
    <property type="component" value="Unassembled WGS sequence"/>
</dbReference>
<protein>
    <recommendedName>
        <fullName evidence="8">mRNA-capping enzyme subunit beta</fullName>
        <ecNumber evidence="8">3.6.1.74</ecNumber>
    </recommendedName>
    <alternativeName>
        <fullName evidence="8">mRNA 5'-phosphatase</fullName>
    </alternativeName>
    <alternativeName>
        <fullName evidence="8">mRNA 5'-triphosphate monophosphatase</fullName>
    </alternativeName>
</protein>
<dbReference type="PANTHER" id="PTHR28118">
    <property type="entry name" value="POLYNUCLEOTIDE 5'-TRIPHOSPHATASE-RELATED"/>
    <property type="match status" value="1"/>
</dbReference>
<comment type="subcellular location">
    <subcellularLocation>
        <location evidence="2 8">Nucleus</location>
    </subcellularLocation>
</comment>
<evidence type="ECO:0000313" key="11">
    <source>
        <dbReference type="Proteomes" id="UP000253551"/>
    </source>
</evidence>
<sequence length="222" mass="26139">IEAKLGVLIDKQTNERIAIEALSETIIDPRHARYYRFESNMTLEQHRHFNNMLNDLVNKTQAREYKGERIKYKHTIETDRFYEMPNSRQKCRVTTDKEGKIVPHGIIEKQRVADLNIHAPNQLLDYRISINIEKPQPKPTTSPSFERNKDRISYQHGNIAFDLTQVKGPDTPTRHELELEFADASLLAQEKLKYDRKENSQYTQMIEIFMNNIRLLSRSALK</sequence>
<dbReference type="InterPro" id="IPR040343">
    <property type="entry name" value="Cet1/Ctl1"/>
</dbReference>
<dbReference type="SUPFAM" id="SSF55154">
    <property type="entry name" value="CYTH-like phosphatases"/>
    <property type="match status" value="1"/>
</dbReference>
<comment type="similarity">
    <text evidence="3 8">Belongs to the fungal TPase family.</text>
</comment>
<evidence type="ECO:0000256" key="7">
    <source>
        <dbReference type="ARBA" id="ARBA00047740"/>
    </source>
</evidence>
<evidence type="ECO:0000256" key="3">
    <source>
        <dbReference type="ARBA" id="ARBA00006345"/>
    </source>
</evidence>
<evidence type="ECO:0000256" key="6">
    <source>
        <dbReference type="ARBA" id="ARBA00023242"/>
    </source>
</evidence>
<dbReference type="EC" id="3.6.1.74" evidence="8"/>
<keyword evidence="11" id="KW-1185">Reference proteome</keyword>
<dbReference type="STRING" id="4846.A0A367IRU6"/>
<dbReference type="InterPro" id="IPR004206">
    <property type="entry name" value="mRNA_triPase_Cet1"/>
</dbReference>
<accession>A0A367IRU6</accession>
<feature type="domain" description="mRNA triphosphatase Cet1-like" evidence="9">
    <location>
        <begin position="1"/>
        <end position="181"/>
    </location>
</feature>
<comment type="subunit">
    <text evidence="8">Heterodimer. The mRNA-capping enzyme is composed of two separate chains alpha and beta, respectively a mRNA guanylyltransferase and an mRNA 5'-triphosphate monophosphatase.</text>
</comment>
<evidence type="ECO:0000256" key="2">
    <source>
        <dbReference type="ARBA" id="ARBA00004123"/>
    </source>
</evidence>
<organism evidence="10 11">
    <name type="scientific">Rhizopus stolonifer</name>
    <name type="common">Rhizopus nigricans</name>
    <dbReference type="NCBI Taxonomy" id="4846"/>
    <lineage>
        <taxon>Eukaryota</taxon>
        <taxon>Fungi</taxon>
        <taxon>Fungi incertae sedis</taxon>
        <taxon>Mucoromycota</taxon>
        <taxon>Mucoromycotina</taxon>
        <taxon>Mucoromycetes</taxon>
        <taxon>Mucorales</taxon>
        <taxon>Mucorineae</taxon>
        <taxon>Rhizopodaceae</taxon>
        <taxon>Rhizopus</taxon>
    </lineage>
</organism>
<dbReference type="AlphaFoldDB" id="A0A367IRU6"/>